<name>A0ABS3FIF7_9FLAO</name>
<dbReference type="Proteomes" id="UP000664807">
    <property type="component" value="Unassembled WGS sequence"/>
</dbReference>
<comment type="caution">
    <text evidence="2">The sequence shown here is derived from an EMBL/GenBank/DDBJ whole genome shotgun (WGS) entry which is preliminary data.</text>
</comment>
<accession>A0ABS3FIF7</accession>
<protein>
    <submittedName>
        <fullName evidence="2">Zinc-ribbon domain-containing protein</fullName>
    </submittedName>
</protein>
<reference evidence="2 3" key="1">
    <citation type="submission" date="2021-03" db="EMBL/GenBank/DDBJ databases">
        <title>Muricauda lutimaris sp. nov. and Muricauda ruestringensis sp. nov, two marine members of the Flavobacteriaceae isolated from deep sea sediments of Western Pacific.</title>
        <authorList>
            <person name="Zhao S."/>
            <person name="Liu R."/>
        </authorList>
    </citation>
    <scope>NUCLEOTIDE SEQUENCE [LARGE SCALE GENOMIC DNA]</scope>
    <source>
        <strain evidence="2 3">BC31-3-A3</strain>
    </source>
</reference>
<sequence length="85" mass="9858">MILFFGSRPGKKETKVLNNVTCPYCNQTGTLTAVAQPNYAHLFWIPLFTINNIRYAECSHCKKVYHKEDFTPEMERALQLKSHSH</sequence>
<feature type="domain" description="Zinc-ribbon 15" evidence="1">
    <location>
        <begin position="20"/>
        <end position="69"/>
    </location>
</feature>
<organism evidence="2 3">
    <name type="scientific">Flagellimonas profundi</name>
    <dbReference type="NCBI Taxonomy" id="2915620"/>
    <lineage>
        <taxon>Bacteria</taxon>
        <taxon>Pseudomonadati</taxon>
        <taxon>Bacteroidota</taxon>
        <taxon>Flavobacteriia</taxon>
        <taxon>Flavobacteriales</taxon>
        <taxon>Flavobacteriaceae</taxon>
        <taxon>Flagellimonas</taxon>
    </lineage>
</organism>
<proteinExistence type="predicted"/>
<evidence type="ECO:0000259" key="1">
    <source>
        <dbReference type="Pfam" id="PF17032"/>
    </source>
</evidence>
<gene>
    <name evidence="2" type="ORF">J0654_14795</name>
</gene>
<evidence type="ECO:0000313" key="3">
    <source>
        <dbReference type="Proteomes" id="UP000664807"/>
    </source>
</evidence>
<dbReference type="EMBL" id="JAFLNM010000003">
    <property type="protein sequence ID" value="MBO0342921.1"/>
    <property type="molecule type" value="Genomic_DNA"/>
</dbReference>
<evidence type="ECO:0000313" key="2">
    <source>
        <dbReference type="EMBL" id="MBO0342921.1"/>
    </source>
</evidence>
<dbReference type="Pfam" id="PF17032">
    <property type="entry name" value="Zn_ribbon_15"/>
    <property type="match status" value="1"/>
</dbReference>
<dbReference type="RefSeq" id="WP_207029887.1">
    <property type="nucleotide sequence ID" value="NZ_JAFLNM010000003.1"/>
</dbReference>
<dbReference type="InterPro" id="IPR031493">
    <property type="entry name" value="Zinc_ribbon_15"/>
</dbReference>
<keyword evidence="3" id="KW-1185">Reference proteome</keyword>